<evidence type="ECO:0000313" key="2">
    <source>
        <dbReference type="Proteomes" id="UP000320314"/>
    </source>
</evidence>
<dbReference type="RefSeq" id="WP_141166979.1">
    <property type="nucleotide sequence ID" value="NZ_VHLH01000018.1"/>
</dbReference>
<name>A0A506U0Q4_9HYPH</name>
<accession>A0A506U0Q4</accession>
<protein>
    <submittedName>
        <fullName evidence="1">Uncharacterized protein</fullName>
    </submittedName>
</protein>
<gene>
    <name evidence="1" type="ORF">FJU11_10335</name>
</gene>
<comment type="caution">
    <text evidence="1">The sequence shown here is derived from an EMBL/GenBank/DDBJ whole genome shotgun (WGS) entry which is preliminary data.</text>
</comment>
<dbReference type="EMBL" id="VHLH01000018">
    <property type="protein sequence ID" value="TPW27933.1"/>
    <property type="molecule type" value="Genomic_DNA"/>
</dbReference>
<dbReference type="Proteomes" id="UP000320314">
    <property type="component" value="Unassembled WGS sequence"/>
</dbReference>
<reference evidence="1 2" key="1">
    <citation type="submission" date="2019-06" db="EMBL/GenBank/DDBJ databases">
        <authorList>
            <person name="Li M."/>
        </authorList>
    </citation>
    <scope>NUCLEOTIDE SEQUENCE [LARGE SCALE GENOMIC DNA]</scope>
    <source>
        <strain evidence="1 2">BGMRC6574</strain>
    </source>
</reference>
<proteinExistence type="predicted"/>
<organism evidence="1 2">
    <name type="scientific">Pararhizobium mangrovi</name>
    <dbReference type="NCBI Taxonomy" id="2590452"/>
    <lineage>
        <taxon>Bacteria</taxon>
        <taxon>Pseudomonadati</taxon>
        <taxon>Pseudomonadota</taxon>
        <taxon>Alphaproteobacteria</taxon>
        <taxon>Hyphomicrobiales</taxon>
        <taxon>Rhizobiaceae</taxon>
        <taxon>Rhizobium/Agrobacterium group</taxon>
        <taxon>Pararhizobium</taxon>
    </lineage>
</organism>
<sequence>MFWYRGDERFAHECRRFPPQYAEVQDGRKLALKRVWPITPPTDWCGEFHPVSELGDTKVGETIGDISAKLKFDPRTPNAIQPRPRVF</sequence>
<dbReference type="OrthoDB" id="290218at2"/>
<dbReference type="AlphaFoldDB" id="A0A506U0Q4"/>
<evidence type="ECO:0000313" key="1">
    <source>
        <dbReference type="EMBL" id="TPW27933.1"/>
    </source>
</evidence>
<keyword evidence="2" id="KW-1185">Reference proteome</keyword>